<comment type="pathway">
    <text evidence="1 8">Cofactor biosynthesis; (R)-pantothenate biosynthesis; (R)-pantothenate from (R)-pantoate and beta-alanine: step 1/1.</text>
</comment>
<dbReference type="Pfam" id="PF02569">
    <property type="entry name" value="Pantoate_ligase"/>
    <property type="match status" value="1"/>
</dbReference>
<feature type="active site" description="Proton donor" evidence="8">
    <location>
        <position position="33"/>
    </location>
</feature>
<dbReference type="RefSeq" id="WP_216129364.1">
    <property type="nucleotide sequence ID" value="NZ_CP064782.1"/>
</dbReference>
<dbReference type="HAMAP" id="MF_00158">
    <property type="entry name" value="PanC"/>
    <property type="match status" value="1"/>
</dbReference>
<feature type="binding site" evidence="8">
    <location>
        <begin position="180"/>
        <end position="183"/>
    </location>
    <ligand>
        <name>ATP</name>
        <dbReference type="ChEBI" id="CHEBI:30616"/>
    </ligand>
</feature>
<sequence>MQVLSAVSALRAALGDRQGIVLVPTMGNLHDGHISLMQQARQHGQTVIASVFVNPLQFGPKEDFAAYPRTLEADQAKLEAAGVDFLFAPGVEDLYPEPQTYRVEVPEIQHWLEGETRPGHFVGAATVVLKLFNIVQPQAALFGKKDYQQLMILRNMARQFALPIRIIGGEIVRAPDGLALSSRNGYLTAAERAEAPRLHQELSQLADAVRRGERDFPRLEAATAAALDSHGWKTDYVSVRRQADLQPPGSDDPALVVLAASRLGKTRLIDNIEI</sequence>
<gene>
    <name evidence="8" type="primary">panC</name>
    <name evidence="9" type="ORF">Azoinq_10340</name>
</gene>
<protein>
    <recommendedName>
        <fullName evidence="8">Pantothenate synthetase</fullName>
        <shortName evidence="8">PS</shortName>
        <ecNumber evidence="8">6.3.2.1</ecNumber>
    </recommendedName>
    <alternativeName>
        <fullName evidence="8">Pantoate--beta-alanine ligase</fullName>
    </alternativeName>
    <alternativeName>
        <fullName evidence="8">Pantoate-activating enzyme</fullName>
    </alternativeName>
</protein>
<evidence type="ECO:0000256" key="4">
    <source>
        <dbReference type="ARBA" id="ARBA00022655"/>
    </source>
</evidence>
<dbReference type="NCBIfam" id="TIGR00125">
    <property type="entry name" value="cyt_tran_rel"/>
    <property type="match status" value="1"/>
</dbReference>
<dbReference type="GO" id="GO:0005829">
    <property type="term" value="C:cytosol"/>
    <property type="evidence" value="ECO:0007669"/>
    <property type="project" value="TreeGrafter"/>
</dbReference>
<keyword evidence="10" id="KW-1185">Reference proteome</keyword>
<keyword evidence="6 8" id="KW-0067">ATP-binding</keyword>
<comment type="subunit">
    <text evidence="8">Homodimer.</text>
</comment>
<feature type="binding site" evidence="8">
    <location>
        <begin position="26"/>
        <end position="33"/>
    </location>
    <ligand>
        <name>ATP</name>
        <dbReference type="ChEBI" id="CHEBI:30616"/>
    </ligand>
</feature>
<feature type="binding site" evidence="8">
    <location>
        <position position="57"/>
    </location>
    <ligand>
        <name>(R)-pantoate</name>
        <dbReference type="ChEBI" id="CHEBI:15980"/>
    </ligand>
</feature>
<comment type="function">
    <text evidence="8">Catalyzes the condensation of pantoate with beta-alanine in an ATP-dependent reaction via a pantoyl-adenylate intermediate.</text>
</comment>
<keyword evidence="8" id="KW-0963">Cytoplasm</keyword>
<keyword evidence="3 8" id="KW-0436">Ligase</keyword>
<dbReference type="KEGG" id="aiq:Azoinq_10340"/>
<comment type="similarity">
    <text evidence="2 8">Belongs to the pantothenate synthetase family.</text>
</comment>
<evidence type="ECO:0000256" key="5">
    <source>
        <dbReference type="ARBA" id="ARBA00022741"/>
    </source>
</evidence>
<comment type="subcellular location">
    <subcellularLocation>
        <location evidence="8">Cytoplasm</location>
    </subcellularLocation>
</comment>
<dbReference type="GO" id="GO:0015940">
    <property type="term" value="P:pantothenate biosynthetic process"/>
    <property type="evidence" value="ECO:0007669"/>
    <property type="project" value="UniProtKB-UniRule"/>
</dbReference>
<dbReference type="FunFam" id="3.30.1300.10:FF:000001">
    <property type="entry name" value="Pantothenate synthetase"/>
    <property type="match status" value="1"/>
</dbReference>
<evidence type="ECO:0000256" key="6">
    <source>
        <dbReference type="ARBA" id="ARBA00022840"/>
    </source>
</evidence>
<reference evidence="9" key="1">
    <citation type="submission" date="2020-11" db="EMBL/GenBank/DDBJ databases">
        <title>Azospira inquinata sp. nov.</title>
        <authorList>
            <person name="Moe W.M."/>
            <person name="Mikes M.C."/>
        </authorList>
    </citation>
    <scope>NUCLEOTIDE SEQUENCE</scope>
    <source>
        <strain evidence="9">Azo-3</strain>
    </source>
</reference>
<organism evidence="9 10">
    <name type="scientific">Azospira inquinata</name>
    <dbReference type="NCBI Taxonomy" id="2785627"/>
    <lineage>
        <taxon>Bacteria</taxon>
        <taxon>Pseudomonadati</taxon>
        <taxon>Pseudomonadota</taxon>
        <taxon>Betaproteobacteria</taxon>
        <taxon>Rhodocyclales</taxon>
        <taxon>Rhodocyclaceae</taxon>
        <taxon>Azospira</taxon>
    </lineage>
</organism>
<evidence type="ECO:0000313" key="10">
    <source>
        <dbReference type="Proteomes" id="UP000683428"/>
    </source>
</evidence>
<comment type="catalytic activity">
    <reaction evidence="7 8">
        <text>(R)-pantoate + beta-alanine + ATP = (R)-pantothenate + AMP + diphosphate + H(+)</text>
        <dbReference type="Rhea" id="RHEA:10912"/>
        <dbReference type="ChEBI" id="CHEBI:15378"/>
        <dbReference type="ChEBI" id="CHEBI:15980"/>
        <dbReference type="ChEBI" id="CHEBI:29032"/>
        <dbReference type="ChEBI" id="CHEBI:30616"/>
        <dbReference type="ChEBI" id="CHEBI:33019"/>
        <dbReference type="ChEBI" id="CHEBI:57966"/>
        <dbReference type="ChEBI" id="CHEBI:456215"/>
        <dbReference type="EC" id="6.3.2.1"/>
    </reaction>
</comment>
<evidence type="ECO:0000256" key="3">
    <source>
        <dbReference type="ARBA" id="ARBA00022598"/>
    </source>
</evidence>
<dbReference type="Proteomes" id="UP000683428">
    <property type="component" value="Chromosome"/>
</dbReference>
<dbReference type="InterPro" id="IPR004821">
    <property type="entry name" value="Cyt_trans-like"/>
</dbReference>
<evidence type="ECO:0000256" key="8">
    <source>
        <dbReference type="HAMAP-Rule" id="MF_00158"/>
    </source>
</evidence>
<dbReference type="CDD" id="cd00560">
    <property type="entry name" value="PanC"/>
    <property type="match status" value="1"/>
</dbReference>
<evidence type="ECO:0000313" key="9">
    <source>
        <dbReference type="EMBL" id="QWT48262.1"/>
    </source>
</evidence>
<dbReference type="GO" id="GO:0005524">
    <property type="term" value="F:ATP binding"/>
    <property type="evidence" value="ECO:0007669"/>
    <property type="project" value="UniProtKB-KW"/>
</dbReference>
<evidence type="ECO:0000256" key="7">
    <source>
        <dbReference type="ARBA" id="ARBA00048258"/>
    </source>
</evidence>
<dbReference type="NCBIfam" id="TIGR00018">
    <property type="entry name" value="panC"/>
    <property type="match status" value="1"/>
</dbReference>
<dbReference type="InterPro" id="IPR003721">
    <property type="entry name" value="Pantoate_ligase"/>
</dbReference>
<proteinExistence type="inferred from homology"/>
<evidence type="ECO:0000256" key="1">
    <source>
        <dbReference type="ARBA" id="ARBA00004990"/>
    </source>
</evidence>
<keyword evidence="4 8" id="KW-0566">Pantothenate biosynthesis</keyword>
<dbReference type="PANTHER" id="PTHR21299">
    <property type="entry name" value="CYTIDYLATE KINASE/PANTOATE-BETA-ALANINE LIGASE"/>
    <property type="match status" value="1"/>
</dbReference>
<feature type="binding site" evidence="8">
    <location>
        <position position="172"/>
    </location>
    <ligand>
        <name>ATP</name>
        <dbReference type="ChEBI" id="CHEBI:30616"/>
    </ligand>
</feature>
<comment type="miscellaneous">
    <text evidence="8">The reaction proceeds by a bi uni uni bi ping pong mechanism.</text>
</comment>
<dbReference type="EMBL" id="CP064782">
    <property type="protein sequence ID" value="QWT48262.1"/>
    <property type="molecule type" value="Genomic_DNA"/>
</dbReference>
<dbReference type="AlphaFoldDB" id="A0A975SKZ7"/>
<keyword evidence="5 8" id="KW-0547">Nucleotide-binding</keyword>
<name>A0A975SKZ7_9RHOO</name>
<evidence type="ECO:0000256" key="2">
    <source>
        <dbReference type="ARBA" id="ARBA00009256"/>
    </source>
</evidence>
<dbReference type="GO" id="GO:0004592">
    <property type="term" value="F:pantoate-beta-alanine ligase activity"/>
    <property type="evidence" value="ECO:0007669"/>
    <property type="project" value="UniProtKB-UniRule"/>
</dbReference>
<feature type="binding site" evidence="8">
    <location>
        <begin position="143"/>
        <end position="146"/>
    </location>
    <ligand>
        <name>ATP</name>
        <dbReference type="ChEBI" id="CHEBI:30616"/>
    </ligand>
</feature>
<feature type="binding site" evidence="8">
    <location>
        <position position="57"/>
    </location>
    <ligand>
        <name>beta-alanine</name>
        <dbReference type="ChEBI" id="CHEBI:57966"/>
    </ligand>
</feature>
<dbReference type="EC" id="6.3.2.1" evidence="8"/>
<accession>A0A975SKZ7</accession>
<dbReference type="PANTHER" id="PTHR21299:SF1">
    <property type="entry name" value="PANTOATE--BETA-ALANINE LIGASE"/>
    <property type="match status" value="1"/>
</dbReference>
<feature type="binding site" evidence="8">
    <location>
        <position position="149"/>
    </location>
    <ligand>
        <name>(R)-pantoate</name>
        <dbReference type="ChEBI" id="CHEBI:15980"/>
    </ligand>
</feature>